<keyword evidence="1" id="KW-1133">Transmembrane helix</keyword>
<proteinExistence type="predicted"/>
<name>A0A444LGW9_9HYPH</name>
<feature type="transmembrane region" description="Helical" evidence="1">
    <location>
        <begin position="137"/>
        <end position="159"/>
    </location>
</feature>
<evidence type="ECO:0000256" key="1">
    <source>
        <dbReference type="SAM" id="Phobius"/>
    </source>
</evidence>
<reference evidence="2 3" key="1">
    <citation type="submission" date="2019-01" db="EMBL/GenBank/DDBJ databases">
        <title>The draft genome of Rhizobium sp. 24NR.</title>
        <authorList>
            <person name="Liu L."/>
            <person name="Liang L."/>
            <person name="Shi S."/>
            <person name="Xu L."/>
            <person name="Wang X."/>
            <person name="Li L."/>
            <person name="Zhang X."/>
        </authorList>
    </citation>
    <scope>NUCLEOTIDE SEQUENCE [LARGE SCALE GENOMIC DNA]</scope>
    <source>
        <strain evidence="2 3">24NR</strain>
    </source>
</reference>
<keyword evidence="3" id="KW-1185">Reference proteome</keyword>
<dbReference type="AlphaFoldDB" id="A0A444LGW9"/>
<dbReference type="EMBL" id="SBIP01000003">
    <property type="protein sequence ID" value="RWX77303.1"/>
    <property type="molecule type" value="Genomic_DNA"/>
</dbReference>
<sequence>MSLAGISLPDRPVSVRKDVISKPRGYAFLTLFMFAIAAFLAAWQGPDLLQDIQISKNPLVLEDGDIQNGRCTTRKAVLTDCEARLVYTREGRQYQKYVHLFFVDLHVGDYESGMVVSADHPELATLTIGLDKLWNRIISLAAMILIVAGIGVGMIFVGFRVGQARRRLRHPAMLTAVPVEIAAFNRNRRGLFVTYADKLSSRKTNRTAYTHFAAGEEPLIIGTTADGNAKGKDKAKAAKAVGLAVRHGTTPLPVLLDSRLERLDLTEVERRAILDPIEAALAPTGGMIVLREPKRMPRILRGVLVFLAVILLCVAGLLGYWLWYVTSSKTQFNQVGMEVNNVLPAPMNRWGCGELKKRFGSDRAPYGCVAADFTSWK</sequence>
<comment type="caution">
    <text evidence="2">The sequence shown here is derived from an EMBL/GenBank/DDBJ whole genome shotgun (WGS) entry which is preliminary data.</text>
</comment>
<protein>
    <submittedName>
        <fullName evidence="2">Uncharacterized protein</fullName>
    </submittedName>
</protein>
<gene>
    <name evidence="2" type="ORF">EPK99_16860</name>
</gene>
<dbReference type="RefSeq" id="WP_128444216.1">
    <property type="nucleotide sequence ID" value="NZ_SBIP01000003.1"/>
</dbReference>
<evidence type="ECO:0000313" key="2">
    <source>
        <dbReference type="EMBL" id="RWX77303.1"/>
    </source>
</evidence>
<feature type="transmembrane region" description="Helical" evidence="1">
    <location>
        <begin position="299"/>
        <end position="323"/>
    </location>
</feature>
<dbReference type="Proteomes" id="UP000287687">
    <property type="component" value="Unassembled WGS sequence"/>
</dbReference>
<evidence type="ECO:0000313" key="3">
    <source>
        <dbReference type="Proteomes" id="UP000287687"/>
    </source>
</evidence>
<feature type="transmembrane region" description="Helical" evidence="1">
    <location>
        <begin position="26"/>
        <end position="43"/>
    </location>
</feature>
<dbReference type="OrthoDB" id="8478544at2"/>
<keyword evidence="1" id="KW-0812">Transmembrane</keyword>
<organism evidence="2 3">
    <name type="scientific">Neorhizobium lilium</name>
    <dbReference type="NCBI Taxonomy" id="2503024"/>
    <lineage>
        <taxon>Bacteria</taxon>
        <taxon>Pseudomonadati</taxon>
        <taxon>Pseudomonadota</taxon>
        <taxon>Alphaproteobacteria</taxon>
        <taxon>Hyphomicrobiales</taxon>
        <taxon>Rhizobiaceae</taxon>
        <taxon>Rhizobium/Agrobacterium group</taxon>
        <taxon>Neorhizobium</taxon>
    </lineage>
</organism>
<keyword evidence="1" id="KW-0472">Membrane</keyword>
<accession>A0A444LGW9</accession>